<reference evidence="3 4" key="1">
    <citation type="submission" date="2018-12" db="EMBL/GenBank/DDBJ databases">
        <title>Venturia inaequalis Genome Resource.</title>
        <authorList>
            <person name="Lichtner F.J."/>
        </authorList>
    </citation>
    <scope>NUCLEOTIDE SEQUENCE [LARGE SCALE GENOMIC DNA]</scope>
    <source>
        <strain evidence="3 4">120213</strain>
    </source>
</reference>
<keyword evidence="2" id="KW-0812">Transmembrane</keyword>
<feature type="region of interest" description="Disordered" evidence="1">
    <location>
        <begin position="1"/>
        <end position="21"/>
    </location>
</feature>
<feature type="transmembrane region" description="Helical" evidence="2">
    <location>
        <begin position="25"/>
        <end position="45"/>
    </location>
</feature>
<protein>
    <submittedName>
        <fullName evidence="3">Uncharacterized protein</fullName>
    </submittedName>
</protein>
<sequence>MSPIRTTSNQQPGTTQSVPTPSDTIAIAFGTITALLAILAIGLAWKQYRKGQHAARSPNFTFTIEPFVSSYTPSSHIQSQIVPRQLKNSPPLLLKRNFDLPHESIRTPPRALITDTRRQIMRSQSWSD</sequence>
<keyword evidence="2" id="KW-0472">Membrane</keyword>
<evidence type="ECO:0000313" key="3">
    <source>
        <dbReference type="EMBL" id="KAE9971557.1"/>
    </source>
</evidence>
<organism evidence="3 4">
    <name type="scientific">Venturia inaequalis</name>
    <name type="common">Apple scab fungus</name>
    <dbReference type="NCBI Taxonomy" id="5025"/>
    <lineage>
        <taxon>Eukaryota</taxon>
        <taxon>Fungi</taxon>
        <taxon>Dikarya</taxon>
        <taxon>Ascomycota</taxon>
        <taxon>Pezizomycotina</taxon>
        <taxon>Dothideomycetes</taxon>
        <taxon>Pleosporomycetidae</taxon>
        <taxon>Venturiales</taxon>
        <taxon>Venturiaceae</taxon>
        <taxon>Venturia</taxon>
    </lineage>
</organism>
<evidence type="ECO:0000256" key="1">
    <source>
        <dbReference type="SAM" id="MobiDB-lite"/>
    </source>
</evidence>
<dbReference type="EMBL" id="WNWS01000295">
    <property type="protein sequence ID" value="KAE9971557.1"/>
    <property type="molecule type" value="Genomic_DNA"/>
</dbReference>
<evidence type="ECO:0000313" key="4">
    <source>
        <dbReference type="Proteomes" id="UP000447873"/>
    </source>
</evidence>
<comment type="caution">
    <text evidence="3">The sequence shown here is derived from an EMBL/GenBank/DDBJ whole genome shotgun (WGS) entry which is preliminary data.</text>
</comment>
<evidence type="ECO:0000256" key="2">
    <source>
        <dbReference type="SAM" id="Phobius"/>
    </source>
</evidence>
<accession>A0A8H3ULE0</accession>
<dbReference type="Proteomes" id="UP000447873">
    <property type="component" value="Unassembled WGS sequence"/>
</dbReference>
<name>A0A8H3ULE0_VENIN</name>
<dbReference type="AlphaFoldDB" id="A0A8H3ULE0"/>
<proteinExistence type="predicted"/>
<keyword evidence="2" id="KW-1133">Transmembrane helix</keyword>
<gene>
    <name evidence="3" type="ORF">EG328_005507</name>
</gene>